<dbReference type="EMBL" id="KK784977">
    <property type="protein sequence ID" value="KDO55982.1"/>
    <property type="molecule type" value="Genomic_DNA"/>
</dbReference>
<reference evidence="3 4" key="1">
    <citation type="submission" date="2014-04" db="EMBL/GenBank/DDBJ databases">
        <authorList>
            <consortium name="International Citrus Genome Consortium"/>
            <person name="Gmitter F."/>
            <person name="Chen C."/>
            <person name="Farmerie W."/>
            <person name="Harkins T."/>
            <person name="Desany B."/>
            <person name="Mohiuddin M."/>
            <person name="Kodira C."/>
            <person name="Borodovsky M."/>
            <person name="Lomsadze A."/>
            <person name="Burns P."/>
            <person name="Jenkins J."/>
            <person name="Prochnik S."/>
            <person name="Shu S."/>
            <person name="Chapman J."/>
            <person name="Pitluck S."/>
            <person name="Schmutz J."/>
            <person name="Rokhsar D."/>
        </authorList>
    </citation>
    <scope>NUCLEOTIDE SEQUENCE</scope>
</reference>
<dbReference type="InterPro" id="IPR012334">
    <property type="entry name" value="Pectin_lyas_fold"/>
</dbReference>
<name>A0A067EXN1_CITSI</name>
<feature type="domain" description="Pectate lyase" evidence="2">
    <location>
        <begin position="5"/>
        <end position="169"/>
    </location>
</feature>
<evidence type="ECO:0000313" key="4">
    <source>
        <dbReference type="Proteomes" id="UP000027120"/>
    </source>
</evidence>
<organism evidence="3 4">
    <name type="scientific">Citrus sinensis</name>
    <name type="common">Sweet orange</name>
    <name type="synonym">Citrus aurantium var. sinensis</name>
    <dbReference type="NCBI Taxonomy" id="2711"/>
    <lineage>
        <taxon>Eukaryota</taxon>
        <taxon>Viridiplantae</taxon>
        <taxon>Streptophyta</taxon>
        <taxon>Embryophyta</taxon>
        <taxon>Tracheophyta</taxon>
        <taxon>Spermatophyta</taxon>
        <taxon>Magnoliopsida</taxon>
        <taxon>eudicotyledons</taxon>
        <taxon>Gunneridae</taxon>
        <taxon>Pentapetalae</taxon>
        <taxon>rosids</taxon>
        <taxon>malvids</taxon>
        <taxon>Sapindales</taxon>
        <taxon>Rutaceae</taxon>
        <taxon>Aurantioideae</taxon>
        <taxon>Citrus</taxon>
    </lineage>
</organism>
<evidence type="ECO:0000256" key="1">
    <source>
        <dbReference type="ARBA" id="ARBA00023239"/>
    </source>
</evidence>
<sequence>MTNNVGKDVVRYKVTDPGDDTINPKPGTLRYEAILIPQKVWTTYRKHMNITLHKLRKIDRDAIRLVIALKVWIDHNTLYKCQNGLIDVTRGSTDVTISNNWFRNQDKIKLLGHDDGYIRDKNMKMTIAYNHFGRNCNQRMPRVRHGFAHVINNLYRKWTQYTIGKANLKYTEEQKCQVANAKSMRSLTSELRVSKCSRRSRC</sequence>
<dbReference type="InterPro" id="IPR011050">
    <property type="entry name" value="Pectin_lyase_fold/virulence"/>
</dbReference>
<dbReference type="GO" id="GO:0030570">
    <property type="term" value="F:pectate lyase activity"/>
    <property type="evidence" value="ECO:0007669"/>
    <property type="project" value="InterPro"/>
</dbReference>
<dbReference type="PANTHER" id="PTHR31683">
    <property type="entry name" value="PECTATE LYASE 18-RELATED"/>
    <property type="match status" value="1"/>
</dbReference>
<proteinExistence type="predicted"/>
<keyword evidence="1" id="KW-0456">Lyase</keyword>
<dbReference type="Gene3D" id="2.160.20.10">
    <property type="entry name" value="Single-stranded right-handed beta-helix, Pectin lyase-like"/>
    <property type="match status" value="1"/>
</dbReference>
<dbReference type="SMR" id="A0A067EXN1"/>
<evidence type="ECO:0000259" key="2">
    <source>
        <dbReference type="SMART" id="SM00656"/>
    </source>
</evidence>
<gene>
    <name evidence="3" type="ORF">CISIN_1g041616mg</name>
</gene>
<dbReference type="InterPro" id="IPR045032">
    <property type="entry name" value="PEL"/>
</dbReference>
<evidence type="ECO:0000313" key="3">
    <source>
        <dbReference type="EMBL" id="KDO55982.1"/>
    </source>
</evidence>
<dbReference type="InterPro" id="IPR002022">
    <property type="entry name" value="Pec_lyase"/>
</dbReference>
<dbReference type="SUPFAM" id="SSF51126">
    <property type="entry name" value="Pectin lyase-like"/>
    <property type="match status" value="1"/>
</dbReference>
<dbReference type="PANTHER" id="PTHR31683:SF74">
    <property type="entry name" value="PECTATE LYASE"/>
    <property type="match status" value="1"/>
</dbReference>
<dbReference type="Pfam" id="PF00544">
    <property type="entry name" value="Pectate_lyase_4"/>
    <property type="match status" value="1"/>
</dbReference>
<dbReference type="Proteomes" id="UP000027120">
    <property type="component" value="Unassembled WGS sequence"/>
</dbReference>
<dbReference type="AlphaFoldDB" id="A0A067EXN1"/>
<accession>A0A067EXN1</accession>
<keyword evidence="4" id="KW-1185">Reference proteome</keyword>
<dbReference type="STRING" id="2711.A0A067EXN1"/>
<dbReference type="SMART" id="SM00656">
    <property type="entry name" value="Amb_all"/>
    <property type="match status" value="1"/>
</dbReference>
<protein>
    <recommendedName>
        <fullName evidence="2">Pectate lyase domain-containing protein</fullName>
    </recommendedName>
</protein>